<feature type="transmembrane region" description="Helical" evidence="1">
    <location>
        <begin position="103"/>
        <end position="121"/>
    </location>
</feature>
<reference evidence="2 3" key="1">
    <citation type="submission" date="2020-05" db="EMBL/GenBank/DDBJ databases">
        <authorList>
            <person name="Mo P."/>
        </authorList>
    </citation>
    <scope>NUCLEOTIDE SEQUENCE [LARGE SCALE GENOMIC DNA]</scope>
    <source>
        <strain evidence="2 3">Gen01</strain>
    </source>
</reference>
<gene>
    <name evidence="2" type="ORF">HOP40_03015</name>
</gene>
<protein>
    <submittedName>
        <fullName evidence="2">Uncharacterized protein</fullName>
    </submittedName>
</protein>
<dbReference type="KEGG" id="pbro:HOP40_03015"/>
<keyword evidence="1" id="KW-0472">Membrane</keyword>
<name>A0A6M6JCX4_9PSEU</name>
<organism evidence="2 3">
    <name type="scientific">Pseudonocardia broussonetiae</name>
    <dbReference type="NCBI Taxonomy" id="2736640"/>
    <lineage>
        <taxon>Bacteria</taxon>
        <taxon>Bacillati</taxon>
        <taxon>Actinomycetota</taxon>
        <taxon>Actinomycetes</taxon>
        <taxon>Pseudonocardiales</taxon>
        <taxon>Pseudonocardiaceae</taxon>
        <taxon>Pseudonocardia</taxon>
    </lineage>
</organism>
<feature type="transmembrane region" description="Helical" evidence="1">
    <location>
        <begin position="233"/>
        <end position="252"/>
    </location>
</feature>
<sequence length="269" mass="28281">MTAEDGAAAFAAWWVRCYTARVGAEAAEDRRAEIDSDLWEQRAHARSVGAPPHAVALSIVRRVTGGVPADLVWSRQQRGVSRERAPEREVTVSRWARPARHSWWTAAAAAVALFYVWVAAGNLADPQDPSAEGSVLAALCAATVLVGLGLRGRHRVVGDVLLAVSVAPAVVVIWFWPVAVTALVVLVCAVVDLAEARSLRRPGPLGVLVRAALVVAVLGTALAWTAMLSVGGWVTVLVACVALVALLVLVAVPTRRDPVAVAPRAATEG</sequence>
<evidence type="ECO:0000313" key="3">
    <source>
        <dbReference type="Proteomes" id="UP000505377"/>
    </source>
</evidence>
<keyword evidence="1" id="KW-1133">Transmembrane helix</keyword>
<dbReference type="RefSeq" id="WP_172154410.1">
    <property type="nucleotide sequence ID" value="NZ_CP053564.1"/>
</dbReference>
<proteinExistence type="predicted"/>
<evidence type="ECO:0000313" key="2">
    <source>
        <dbReference type="EMBL" id="QJY44930.1"/>
    </source>
</evidence>
<keyword evidence="1" id="KW-0812">Transmembrane</keyword>
<feature type="transmembrane region" description="Helical" evidence="1">
    <location>
        <begin position="207"/>
        <end position="227"/>
    </location>
</feature>
<dbReference type="EMBL" id="CP053564">
    <property type="protein sequence ID" value="QJY44930.1"/>
    <property type="molecule type" value="Genomic_DNA"/>
</dbReference>
<accession>A0A6M6JCX4</accession>
<dbReference type="Proteomes" id="UP000505377">
    <property type="component" value="Chromosome"/>
</dbReference>
<evidence type="ECO:0000256" key="1">
    <source>
        <dbReference type="SAM" id="Phobius"/>
    </source>
</evidence>
<dbReference type="AlphaFoldDB" id="A0A6M6JCX4"/>
<keyword evidence="3" id="KW-1185">Reference proteome</keyword>